<comment type="similarity">
    <text evidence="2 6">Belongs to the PPP phosphatase family.</text>
</comment>
<feature type="region of interest" description="Disordered" evidence="7">
    <location>
        <begin position="725"/>
        <end position="755"/>
    </location>
</feature>
<dbReference type="InterPro" id="IPR006186">
    <property type="entry name" value="Ser/Thr-sp_prot-phosphatase"/>
</dbReference>
<dbReference type="eggNOG" id="KOG0377">
    <property type="taxonomic scope" value="Eukaryota"/>
</dbReference>
<dbReference type="SUPFAM" id="SSF56300">
    <property type="entry name" value="Metallo-dependent phosphatases"/>
    <property type="match status" value="1"/>
</dbReference>
<dbReference type="CDD" id="cd00051">
    <property type="entry name" value="EFh"/>
    <property type="match status" value="1"/>
</dbReference>
<keyword evidence="10" id="KW-1185">Reference proteome</keyword>
<name>B4GR08_DROPE</name>
<dbReference type="OrthoDB" id="442428at2759"/>
<dbReference type="AlphaFoldDB" id="B4GR08"/>
<evidence type="ECO:0000256" key="2">
    <source>
        <dbReference type="ARBA" id="ARBA00008294"/>
    </source>
</evidence>
<feature type="domain" description="EF-hand" evidence="8">
    <location>
        <begin position="689"/>
        <end position="724"/>
    </location>
</feature>
<accession>B4GR08</accession>
<dbReference type="HOGENOM" id="CLU_012603_1_0_1"/>
<dbReference type="SMART" id="SM00156">
    <property type="entry name" value="PP2Ac"/>
    <property type="match status" value="1"/>
</dbReference>
<dbReference type="Pfam" id="PF00149">
    <property type="entry name" value="Metallophos"/>
    <property type="match status" value="1"/>
</dbReference>
<dbReference type="Gene3D" id="3.60.21.10">
    <property type="match status" value="1"/>
</dbReference>
<comment type="catalytic activity">
    <reaction evidence="6">
        <text>O-phospho-L-threonyl-[protein] + H2O = L-threonyl-[protein] + phosphate</text>
        <dbReference type="Rhea" id="RHEA:47004"/>
        <dbReference type="Rhea" id="RHEA-COMP:11060"/>
        <dbReference type="Rhea" id="RHEA-COMP:11605"/>
        <dbReference type="ChEBI" id="CHEBI:15377"/>
        <dbReference type="ChEBI" id="CHEBI:30013"/>
        <dbReference type="ChEBI" id="CHEBI:43474"/>
        <dbReference type="ChEBI" id="CHEBI:61977"/>
        <dbReference type="EC" id="3.1.3.16"/>
    </reaction>
</comment>
<dbReference type="SMART" id="SM00054">
    <property type="entry name" value="EFh"/>
    <property type="match status" value="3"/>
</dbReference>
<dbReference type="Proteomes" id="UP000008744">
    <property type="component" value="Unassembled WGS sequence"/>
</dbReference>
<dbReference type="FunFam" id="3.60.21.10:FF:000056">
    <property type="entry name" value="Serine/threonine-protein phosphatase with EF-hands"/>
    <property type="match status" value="1"/>
</dbReference>
<dbReference type="PROSITE" id="PS00018">
    <property type="entry name" value="EF_HAND_1"/>
    <property type="match status" value="2"/>
</dbReference>
<dbReference type="PANTHER" id="PTHR45668">
    <property type="entry name" value="SERINE/THREONINE-PROTEIN PHOSPHATASE 5-RELATED"/>
    <property type="match status" value="1"/>
</dbReference>
<dbReference type="SUPFAM" id="SSF47473">
    <property type="entry name" value="EF-hand"/>
    <property type="match status" value="1"/>
</dbReference>
<dbReference type="EC" id="3.1.3.16" evidence="6"/>
<reference evidence="9 10" key="1">
    <citation type="journal article" date="2007" name="Nature">
        <title>Evolution of genes and genomes on the Drosophila phylogeny.</title>
        <authorList>
            <consortium name="Drosophila 12 Genomes Consortium"/>
            <person name="Clark A.G."/>
            <person name="Eisen M.B."/>
            <person name="Smith D.R."/>
            <person name="Bergman C.M."/>
            <person name="Oliver B."/>
            <person name="Markow T.A."/>
            <person name="Kaufman T.C."/>
            <person name="Kellis M."/>
            <person name="Gelbart W."/>
            <person name="Iyer V.N."/>
            <person name="Pollard D.A."/>
            <person name="Sackton T.B."/>
            <person name="Larracuente A.M."/>
            <person name="Singh N.D."/>
            <person name="Abad J.P."/>
            <person name="Abt D.N."/>
            <person name="Adryan B."/>
            <person name="Aguade M."/>
            <person name="Akashi H."/>
            <person name="Anderson W.W."/>
            <person name="Aquadro C.F."/>
            <person name="Ardell D.H."/>
            <person name="Arguello R."/>
            <person name="Artieri C.G."/>
            <person name="Barbash D.A."/>
            <person name="Barker D."/>
            <person name="Barsanti P."/>
            <person name="Batterham P."/>
            <person name="Batzoglou S."/>
            <person name="Begun D."/>
            <person name="Bhutkar A."/>
            <person name="Blanco E."/>
            <person name="Bosak S.A."/>
            <person name="Bradley R.K."/>
            <person name="Brand A.D."/>
            <person name="Brent M.R."/>
            <person name="Brooks A.N."/>
            <person name="Brown R.H."/>
            <person name="Butlin R.K."/>
            <person name="Caggese C."/>
            <person name="Calvi B.R."/>
            <person name="Bernardo de Carvalho A."/>
            <person name="Caspi A."/>
            <person name="Castrezana S."/>
            <person name="Celniker S.E."/>
            <person name="Chang J.L."/>
            <person name="Chapple C."/>
            <person name="Chatterji S."/>
            <person name="Chinwalla A."/>
            <person name="Civetta A."/>
            <person name="Clifton S.W."/>
            <person name="Comeron J.M."/>
            <person name="Costello J.C."/>
            <person name="Coyne J.A."/>
            <person name="Daub J."/>
            <person name="David R.G."/>
            <person name="Delcher A.L."/>
            <person name="Delehaunty K."/>
            <person name="Do C.B."/>
            <person name="Ebling H."/>
            <person name="Edwards K."/>
            <person name="Eickbush T."/>
            <person name="Evans J.D."/>
            <person name="Filipski A."/>
            <person name="Findeiss S."/>
            <person name="Freyhult E."/>
            <person name="Fulton L."/>
            <person name="Fulton R."/>
            <person name="Garcia A.C."/>
            <person name="Gardiner A."/>
            <person name="Garfield D.A."/>
            <person name="Garvin B.E."/>
            <person name="Gibson G."/>
            <person name="Gilbert D."/>
            <person name="Gnerre S."/>
            <person name="Godfrey J."/>
            <person name="Good R."/>
            <person name="Gotea V."/>
            <person name="Gravely B."/>
            <person name="Greenberg A.J."/>
            <person name="Griffiths-Jones S."/>
            <person name="Gross S."/>
            <person name="Guigo R."/>
            <person name="Gustafson E.A."/>
            <person name="Haerty W."/>
            <person name="Hahn M.W."/>
            <person name="Halligan D.L."/>
            <person name="Halpern A.L."/>
            <person name="Halter G.M."/>
            <person name="Han M.V."/>
            <person name="Heger A."/>
            <person name="Hillier L."/>
            <person name="Hinrichs A.S."/>
            <person name="Holmes I."/>
            <person name="Hoskins R.A."/>
            <person name="Hubisz M.J."/>
            <person name="Hultmark D."/>
            <person name="Huntley M.A."/>
            <person name="Jaffe D.B."/>
            <person name="Jagadeeshan S."/>
            <person name="Jeck W.R."/>
            <person name="Johnson J."/>
            <person name="Jones C.D."/>
            <person name="Jordan W.C."/>
            <person name="Karpen G.H."/>
            <person name="Kataoka E."/>
            <person name="Keightley P.D."/>
            <person name="Kheradpour P."/>
            <person name="Kirkness E.F."/>
            <person name="Koerich L.B."/>
            <person name="Kristiansen K."/>
            <person name="Kudrna D."/>
            <person name="Kulathinal R.J."/>
            <person name="Kumar S."/>
            <person name="Kwok R."/>
            <person name="Lander E."/>
            <person name="Langley C.H."/>
            <person name="Lapoint R."/>
            <person name="Lazzaro B.P."/>
            <person name="Lee S.J."/>
            <person name="Levesque L."/>
            <person name="Li R."/>
            <person name="Lin C.F."/>
            <person name="Lin M.F."/>
            <person name="Lindblad-Toh K."/>
            <person name="Llopart A."/>
            <person name="Long M."/>
            <person name="Low L."/>
            <person name="Lozovsky E."/>
            <person name="Lu J."/>
            <person name="Luo M."/>
            <person name="Machado C.A."/>
            <person name="Makalowski W."/>
            <person name="Marzo M."/>
            <person name="Matsuda M."/>
            <person name="Matzkin L."/>
            <person name="McAllister B."/>
            <person name="McBride C.S."/>
            <person name="McKernan B."/>
            <person name="McKernan K."/>
            <person name="Mendez-Lago M."/>
            <person name="Minx P."/>
            <person name="Mollenhauer M.U."/>
            <person name="Montooth K."/>
            <person name="Mount S.M."/>
            <person name="Mu X."/>
            <person name="Myers E."/>
            <person name="Negre B."/>
            <person name="Newfeld S."/>
            <person name="Nielsen R."/>
            <person name="Noor M.A."/>
            <person name="O'Grady P."/>
            <person name="Pachter L."/>
            <person name="Papaceit M."/>
            <person name="Parisi M.J."/>
            <person name="Parisi M."/>
            <person name="Parts L."/>
            <person name="Pedersen J.S."/>
            <person name="Pesole G."/>
            <person name="Phillippy A.M."/>
            <person name="Ponting C.P."/>
            <person name="Pop M."/>
            <person name="Porcelli D."/>
            <person name="Powell J.R."/>
            <person name="Prohaska S."/>
            <person name="Pruitt K."/>
            <person name="Puig M."/>
            <person name="Quesneville H."/>
            <person name="Ram K.R."/>
            <person name="Rand D."/>
            <person name="Rasmussen M.D."/>
            <person name="Reed L.K."/>
            <person name="Reenan R."/>
            <person name="Reily A."/>
            <person name="Remington K.A."/>
            <person name="Rieger T.T."/>
            <person name="Ritchie M.G."/>
            <person name="Robin C."/>
            <person name="Rogers Y.H."/>
            <person name="Rohde C."/>
            <person name="Rozas J."/>
            <person name="Rubenfield M.J."/>
            <person name="Ruiz A."/>
            <person name="Russo S."/>
            <person name="Salzberg S.L."/>
            <person name="Sanchez-Gracia A."/>
            <person name="Saranga D.J."/>
            <person name="Sato H."/>
            <person name="Schaeffer S.W."/>
            <person name="Schatz M.C."/>
            <person name="Schlenke T."/>
            <person name="Schwartz R."/>
            <person name="Segarra C."/>
            <person name="Singh R.S."/>
            <person name="Sirot L."/>
            <person name="Sirota M."/>
            <person name="Sisneros N.B."/>
            <person name="Smith C.D."/>
            <person name="Smith T.F."/>
            <person name="Spieth J."/>
            <person name="Stage D.E."/>
            <person name="Stark A."/>
            <person name="Stephan W."/>
            <person name="Strausberg R.L."/>
            <person name="Strempel S."/>
            <person name="Sturgill D."/>
            <person name="Sutton G."/>
            <person name="Sutton G.G."/>
            <person name="Tao W."/>
            <person name="Teichmann S."/>
            <person name="Tobari Y.N."/>
            <person name="Tomimura Y."/>
            <person name="Tsolas J.M."/>
            <person name="Valente V.L."/>
            <person name="Venter E."/>
            <person name="Venter J.C."/>
            <person name="Vicario S."/>
            <person name="Vieira F.G."/>
            <person name="Vilella A.J."/>
            <person name="Villasante A."/>
            <person name="Walenz B."/>
            <person name="Wang J."/>
            <person name="Wasserman M."/>
            <person name="Watts T."/>
            <person name="Wilson D."/>
            <person name="Wilson R.K."/>
            <person name="Wing R.A."/>
            <person name="Wolfner M.F."/>
            <person name="Wong A."/>
            <person name="Wong G.K."/>
            <person name="Wu C.I."/>
            <person name="Wu G."/>
            <person name="Yamamoto D."/>
            <person name="Yang H.P."/>
            <person name="Yang S.P."/>
            <person name="Yorke J.A."/>
            <person name="Yoshida K."/>
            <person name="Zdobnov E."/>
            <person name="Zhang P."/>
            <person name="Zhang Y."/>
            <person name="Zimin A.V."/>
            <person name="Baldwin J."/>
            <person name="Abdouelleil A."/>
            <person name="Abdulkadir J."/>
            <person name="Abebe A."/>
            <person name="Abera B."/>
            <person name="Abreu J."/>
            <person name="Acer S.C."/>
            <person name="Aftuck L."/>
            <person name="Alexander A."/>
            <person name="An P."/>
            <person name="Anderson E."/>
            <person name="Anderson S."/>
            <person name="Arachi H."/>
            <person name="Azer M."/>
            <person name="Bachantsang P."/>
            <person name="Barry A."/>
            <person name="Bayul T."/>
            <person name="Berlin A."/>
            <person name="Bessette D."/>
            <person name="Bloom T."/>
            <person name="Blye J."/>
            <person name="Boguslavskiy L."/>
            <person name="Bonnet C."/>
            <person name="Boukhgalter B."/>
            <person name="Bourzgui I."/>
            <person name="Brown A."/>
            <person name="Cahill P."/>
            <person name="Channer S."/>
            <person name="Cheshatsang Y."/>
            <person name="Chuda L."/>
            <person name="Citroen M."/>
            <person name="Collymore A."/>
            <person name="Cooke P."/>
            <person name="Costello M."/>
            <person name="D'Aco K."/>
            <person name="Daza R."/>
            <person name="De Haan G."/>
            <person name="DeGray S."/>
            <person name="DeMaso C."/>
            <person name="Dhargay N."/>
            <person name="Dooley K."/>
            <person name="Dooley E."/>
            <person name="Doricent M."/>
            <person name="Dorje P."/>
            <person name="Dorjee K."/>
            <person name="Dupes A."/>
            <person name="Elong R."/>
            <person name="Falk J."/>
            <person name="Farina A."/>
            <person name="Faro S."/>
            <person name="Ferguson D."/>
            <person name="Fisher S."/>
            <person name="Foley C.D."/>
            <person name="Franke A."/>
            <person name="Friedrich D."/>
            <person name="Gadbois L."/>
            <person name="Gearin G."/>
            <person name="Gearin C.R."/>
            <person name="Giannoukos G."/>
            <person name="Goode T."/>
            <person name="Graham J."/>
            <person name="Grandbois E."/>
            <person name="Grewal S."/>
            <person name="Gyaltsen K."/>
            <person name="Hafez N."/>
            <person name="Hagos B."/>
            <person name="Hall J."/>
            <person name="Henson C."/>
            <person name="Hollinger A."/>
            <person name="Honan T."/>
            <person name="Huard M.D."/>
            <person name="Hughes L."/>
            <person name="Hurhula B."/>
            <person name="Husby M.E."/>
            <person name="Kamat A."/>
            <person name="Kanga B."/>
            <person name="Kashin S."/>
            <person name="Khazanovich D."/>
            <person name="Kisner P."/>
            <person name="Lance K."/>
            <person name="Lara M."/>
            <person name="Lee W."/>
            <person name="Lennon N."/>
            <person name="Letendre F."/>
            <person name="LeVine R."/>
            <person name="Lipovsky A."/>
            <person name="Liu X."/>
            <person name="Liu J."/>
            <person name="Liu S."/>
            <person name="Lokyitsang T."/>
            <person name="Lokyitsang Y."/>
            <person name="Lubonja R."/>
            <person name="Lui A."/>
            <person name="MacDonald P."/>
            <person name="Magnisalis V."/>
            <person name="Maru K."/>
            <person name="Matthews C."/>
            <person name="McCusker W."/>
            <person name="McDonough S."/>
            <person name="Mehta T."/>
            <person name="Meldrim J."/>
            <person name="Meneus L."/>
            <person name="Mihai O."/>
            <person name="Mihalev A."/>
            <person name="Mihova T."/>
            <person name="Mittelman R."/>
            <person name="Mlenga V."/>
            <person name="Montmayeur A."/>
            <person name="Mulrain L."/>
            <person name="Navidi A."/>
            <person name="Naylor J."/>
            <person name="Negash T."/>
            <person name="Nguyen T."/>
            <person name="Nguyen N."/>
            <person name="Nicol R."/>
            <person name="Norbu C."/>
            <person name="Norbu N."/>
            <person name="Novod N."/>
            <person name="O'Neill B."/>
            <person name="Osman S."/>
            <person name="Markiewicz E."/>
            <person name="Oyono O.L."/>
            <person name="Patti C."/>
            <person name="Phunkhang P."/>
            <person name="Pierre F."/>
            <person name="Priest M."/>
            <person name="Raghuraman S."/>
            <person name="Rege F."/>
            <person name="Reyes R."/>
            <person name="Rise C."/>
            <person name="Rogov P."/>
            <person name="Ross K."/>
            <person name="Ryan E."/>
            <person name="Settipalli S."/>
            <person name="Shea T."/>
            <person name="Sherpa N."/>
            <person name="Shi L."/>
            <person name="Shih D."/>
            <person name="Sparrow T."/>
            <person name="Spaulding J."/>
            <person name="Stalker J."/>
            <person name="Stange-Thomann N."/>
            <person name="Stavropoulos S."/>
            <person name="Stone C."/>
            <person name="Strader C."/>
            <person name="Tesfaye S."/>
            <person name="Thomson T."/>
            <person name="Thoulutsang Y."/>
            <person name="Thoulutsang D."/>
            <person name="Topham K."/>
            <person name="Topping I."/>
            <person name="Tsamla T."/>
            <person name="Vassiliev H."/>
            <person name="Vo A."/>
            <person name="Wangchuk T."/>
            <person name="Wangdi T."/>
            <person name="Weiand M."/>
            <person name="Wilkinson J."/>
            <person name="Wilson A."/>
            <person name="Yadav S."/>
            <person name="Young G."/>
            <person name="Yu Q."/>
            <person name="Zembek L."/>
            <person name="Zhong D."/>
            <person name="Zimmer A."/>
            <person name="Zwirko Z."/>
            <person name="Jaffe D.B."/>
            <person name="Alvarez P."/>
            <person name="Brockman W."/>
            <person name="Butler J."/>
            <person name="Chin C."/>
            <person name="Gnerre S."/>
            <person name="Grabherr M."/>
            <person name="Kleber M."/>
            <person name="Mauceli E."/>
            <person name="MacCallum I."/>
        </authorList>
    </citation>
    <scope>NUCLEOTIDE SEQUENCE [LARGE SCALE GENOMIC DNA]</scope>
    <source>
        <strain evidence="10">MSH-3 / Tucson 14011-0111.49</strain>
    </source>
</reference>
<evidence type="ECO:0000313" key="9">
    <source>
        <dbReference type="EMBL" id="EDW40193.1"/>
    </source>
</evidence>
<evidence type="ECO:0000256" key="5">
    <source>
        <dbReference type="ARBA" id="ARBA00023211"/>
    </source>
</evidence>
<dbReference type="PRINTS" id="PR00114">
    <property type="entry name" value="STPHPHTASE"/>
</dbReference>
<feature type="domain" description="EF-hand" evidence="8">
    <location>
        <begin position="564"/>
        <end position="599"/>
    </location>
</feature>
<dbReference type="PROSITE" id="PS00125">
    <property type="entry name" value="SER_THR_PHOSPHATASE"/>
    <property type="match status" value="1"/>
</dbReference>
<feature type="compositionally biased region" description="Basic and acidic residues" evidence="7">
    <location>
        <begin position="725"/>
        <end position="741"/>
    </location>
</feature>
<dbReference type="InterPro" id="IPR002048">
    <property type="entry name" value="EF_hand_dom"/>
</dbReference>
<evidence type="ECO:0000259" key="8">
    <source>
        <dbReference type="PROSITE" id="PS50222"/>
    </source>
</evidence>
<dbReference type="InterPro" id="IPR004843">
    <property type="entry name" value="Calcineurin-like_PHP"/>
</dbReference>
<dbReference type="PROSITE" id="PS50096">
    <property type="entry name" value="IQ"/>
    <property type="match status" value="1"/>
</dbReference>
<dbReference type="GO" id="GO:0004722">
    <property type="term" value="F:protein serine/threonine phosphatase activity"/>
    <property type="evidence" value="ECO:0007669"/>
    <property type="project" value="UniProtKB-EC"/>
</dbReference>
<evidence type="ECO:0000256" key="1">
    <source>
        <dbReference type="ARBA" id="ARBA00001936"/>
    </source>
</evidence>
<dbReference type="InterPro" id="IPR011992">
    <property type="entry name" value="EF-hand-dom_pair"/>
</dbReference>
<dbReference type="InterPro" id="IPR029052">
    <property type="entry name" value="Metallo-depent_PP-like"/>
</dbReference>
<dbReference type="STRING" id="7234.B4GR08"/>
<dbReference type="OMA" id="CRENKVR"/>
<dbReference type="InterPro" id="IPR018247">
    <property type="entry name" value="EF_Hand_1_Ca_BS"/>
</dbReference>
<feature type="domain" description="EF-hand" evidence="8">
    <location>
        <begin position="649"/>
        <end position="684"/>
    </location>
</feature>
<proteinExistence type="inferred from homology"/>
<dbReference type="PROSITE" id="PS50222">
    <property type="entry name" value="EF_HAND_2"/>
    <property type="match status" value="3"/>
</dbReference>
<gene>
    <name evidence="9" type="primary">Dper\GL25126</name>
    <name evidence="9" type="ORF">Dper_GL25126</name>
</gene>
<keyword evidence="5" id="KW-0464">Manganese</keyword>
<organism evidence="10">
    <name type="scientific">Drosophila persimilis</name>
    <name type="common">Fruit fly</name>
    <dbReference type="NCBI Taxonomy" id="7234"/>
    <lineage>
        <taxon>Eukaryota</taxon>
        <taxon>Metazoa</taxon>
        <taxon>Ecdysozoa</taxon>
        <taxon>Arthropoda</taxon>
        <taxon>Hexapoda</taxon>
        <taxon>Insecta</taxon>
        <taxon>Pterygota</taxon>
        <taxon>Neoptera</taxon>
        <taxon>Endopterygota</taxon>
        <taxon>Diptera</taxon>
        <taxon>Brachycera</taxon>
        <taxon>Muscomorpha</taxon>
        <taxon>Ephydroidea</taxon>
        <taxon>Drosophilidae</taxon>
        <taxon>Drosophila</taxon>
        <taxon>Sophophora</taxon>
    </lineage>
</organism>
<keyword evidence="4" id="KW-0106">Calcium</keyword>
<evidence type="ECO:0000313" key="10">
    <source>
        <dbReference type="Proteomes" id="UP000008744"/>
    </source>
</evidence>
<dbReference type="InterPro" id="IPR051134">
    <property type="entry name" value="PPP_phosphatase"/>
</dbReference>
<evidence type="ECO:0000256" key="7">
    <source>
        <dbReference type="SAM" id="MobiDB-lite"/>
    </source>
</evidence>
<keyword evidence="6" id="KW-0378">Hydrolase</keyword>
<dbReference type="Pfam" id="PF13499">
    <property type="entry name" value="EF-hand_7"/>
    <property type="match status" value="1"/>
</dbReference>
<dbReference type="PhylomeDB" id="B4GR08"/>
<dbReference type="PANTHER" id="PTHR45668:SF3">
    <property type="entry name" value="SERINE_THREONINE-PROTEIN PHOSPHATASE RDGC"/>
    <property type="match status" value="1"/>
</dbReference>
<dbReference type="EMBL" id="CH479188">
    <property type="protein sequence ID" value="EDW40193.1"/>
    <property type="molecule type" value="Genomic_DNA"/>
</dbReference>
<keyword evidence="3" id="KW-0479">Metal-binding</keyword>
<comment type="cofactor">
    <cofactor evidence="1">
        <name>Mn(2+)</name>
        <dbReference type="ChEBI" id="CHEBI:29035"/>
    </cofactor>
</comment>
<evidence type="ECO:0000256" key="6">
    <source>
        <dbReference type="RuleBase" id="RU004273"/>
    </source>
</evidence>
<evidence type="ECO:0000256" key="3">
    <source>
        <dbReference type="ARBA" id="ARBA00022723"/>
    </source>
</evidence>
<protein>
    <recommendedName>
        <fullName evidence="6">Serine/threonine-protein phosphatase</fullName>
        <ecNumber evidence="6">3.1.3.16</ecNumber>
    </recommendedName>
</protein>
<sequence>MLRSCVCLRSDEDGKRRGSSVEDASSCRSSEIERVGASMQTLGPSGQPQSVAAQTTTRASSLLQFFHRKGWCKHFRKPLRGMSASRAEKTILMDPSQKDDDTLRLGLRLRHRQTEGTPPEKAPMACWAVAIRAAIFIQKWYRRHQARREMMRRCNWQIFQNLEYASEQDQAEVRTIRRRVHIHISRGRKNQHHGESIISLLDEKDDMMDELGDTVNAKIEMPIRKSHIDLLIDVFRKKRGNRLHPKYVALILREGAKSLKQLPNISMVSTAVSQQVTVCGDLHGKLDDLLVVLHKNGLPSSSNPYVFNGDFVDRGKRGLEVLLLLLSLYLAFPQAVFLNRGNHEDSVMNARYGFIREVEGKYPRNHKRLLAIIDEVYRWLPLGSVLNSRVLIVHGGISDNTSLDLIKSIDRGKYVSILRPPLTDGEPLDKTEWQQIFDIMWSDPQTVMGCVPNTLRGAGVWFGPDVTENFLQRHRLSYVIRSHECKPNGHEFMHDNKVITIFSASNYYAIGSNKGAYIRLNNQLMPHFVQYISAASQSKRLSFKQRMGMVESSALKELAVKMRDYRDELEDEFKKFDPDNTGCITITNWCYVMEKVTKLGLPWRLLRDKLAPGTDSHMVNYYTTLDLLDTDVILEAEADGTSVMDALYANKASLVAIFNIIDADDSGEITLDEFETAIDLLTAHMPGAYSKEEMLEKCRMMDLNGDGKVDLNEFLEAFRLSDVQRKQQQDENTRRRSEVRASTKPSDPVTELADRISRNTVIVEQDIDPSDCEAKVIKPNKA</sequence>
<evidence type="ECO:0000256" key="4">
    <source>
        <dbReference type="ARBA" id="ARBA00022837"/>
    </source>
</evidence>
<dbReference type="CDD" id="cd23767">
    <property type="entry name" value="IQCD"/>
    <property type="match status" value="1"/>
</dbReference>
<dbReference type="GO" id="GO:0005509">
    <property type="term" value="F:calcium ion binding"/>
    <property type="evidence" value="ECO:0007669"/>
    <property type="project" value="InterPro"/>
</dbReference>
<dbReference type="Gene3D" id="1.10.238.10">
    <property type="entry name" value="EF-hand"/>
    <property type="match status" value="1"/>
</dbReference>
<feature type="region of interest" description="Disordered" evidence="7">
    <location>
        <begin position="12"/>
        <end position="32"/>
    </location>
</feature>